<reference evidence="1 2" key="1">
    <citation type="submission" date="2018-10" db="EMBL/GenBank/DDBJ databases">
        <title>Comamonadaceae CDC group NO-1 genome sequencing and assembly.</title>
        <authorList>
            <person name="Bernier A.-M."/>
            <person name="Bernard K."/>
        </authorList>
    </citation>
    <scope>NUCLEOTIDE SEQUENCE [LARGE SCALE GENOMIC DNA]</scope>
    <source>
        <strain evidence="1 2">NML180582</strain>
    </source>
</reference>
<sequence length="121" mass="13191">MNANTSIPTTQNEGWGFWGTMGGYASAAWPLAMNAIADATGQDLDSIRVFLDSRYGRHFADEVHNAAYTGQPLQQAITTATQKWMAFSTDRRSYKDLGIPAGLPYLTGLVVHCAICEEMNA</sequence>
<evidence type="ECO:0000313" key="1">
    <source>
        <dbReference type="EMBL" id="RMX18053.1"/>
    </source>
</evidence>
<accession>A0A3M6RRP8</accession>
<proteinExistence type="predicted"/>
<protein>
    <submittedName>
        <fullName evidence="1">Uncharacterized protein</fullName>
    </submittedName>
</protein>
<name>A0A3M6RRP8_9BURK</name>
<organism evidence="1 2">
    <name type="scientific">Vandammella animalimorsus</name>
    <dbReference type="NCBI Taxonomy" id="2029117"/>
    <lineage>
        <taxon>Bacteria</taxon>
        <taxon>Pseudomonadati</taxon>
        <taxon>Pseudomonadota</taxon>
        <taxon>Betaproteobacteria</taxon>
        <taxon>Burkholderiales</taxon>
        <taxon>Comamonadaceae</taxon>
        <taxon>Vandammella</taxon>
    </lineage>
</organism>
<dbReference type="EMBL" id="RDQJ01000003">
    <property type="protein sequence ID" value="RMX18053.1"/>
    <property type="molecule type" value="Genomic_DNA"/>
</dbReference>
<dbReference type="RefSeq" id="WP_122244144.1">
    <property type="nucleotide sequence ID" value="NZ_RDQJ01000003.1"/>
</dbReference>
<gene>
    <name evidence="1" type="ORF">EBQ34_03045</name>
</gene>
<evidence type="ECO:0000313" key="2">
    <source>
        <dbReference type="Proteomes" id="UP000275180"/>
    </source>
</evidence>
<dbReference type="Proteomes" id="UP000275180">
    <property type="component" value="Unassembled WGS sequence"/>
</dbReference>
<comment type="caution">
    <text evidence="1">The sequence shown here is derived from an EMBL/GenBank/DDBJ whole genome shotgun (WGS) entry which is preliminary data.</text>
</comment>
<dbReference type="OrthoDB" id="6057621at2"/>
<dbReference type="AlphaFoldDB" id="A0A3M6RRP8"/>